<name>A0A4Q9KS89_9MICR</name>
<evidence type="ECO:0000313" key="1">
    <source>
        <dbReference type="EMBL" id="TBT97597.1"/>
    </source>
</evidence>
<evidence type="ECO:0000313" key="2">
    <source>
        <dbReference type="Proteomes" id="UP000293045"/>
    </source>
</evidence>
<sequence>MTKRDLILLDTYGRKILRKIWPKNQRKIRTNQEIHDLYSKSYLGTEIKRGN</sequence>
<accession>A0A4Q9KS89</accession>
<protein>
    <submittedName>
        <fullName evidence="1">Uncharacterized protein</fullName>
    </submittedName>
</protein>
<dbReference type="EMBL" id="PIXR01002852">
    <property type="protein sequence ID" value="TBT97597.1"/>
    <property type="molecule type" value="Genomic_DNA"/>
</dbReference>
<reference evidence="1 2" key="1">
    <citation type="submission" date="2017-12" db="EMBL/GenBank/DDBJ databases">
        <authorList>
            <person name="Pombert J.-F."/>
            <person name="Haag K.L."/>
            <person name="Ebert D."/>
        </authorList>
    </citation>
    <scope>NUCLEOTIDE SEQUENCE [LARGE SCALE GENOMIC DNA]</scope>
    <source>
        <strain evidence="1">IL-BN-2</strain>
    </source>
</reference>
<gene>
    <name evidence="1" type="ORF">CWI39_2852p0010</name>
</gene>
<comment type="caution">
    <text evidence="1">The sequence shown here is derived from an EMBL/GenBank/DDBJ whole genome shotgun (WGS) entry which is preliminary data.</text>
</comment>
<dbReference type="VEuPathDB" id="MicrosporidiaDB:CWI39_2852p0010"/>
<proteinExistence type="predicted"/>
<dbReference type="Proteomes" id="UP000293045">
    <property type="component" value="Unassembled WGS sequence"/>
</dbReference>
<organism evidence="1 2">
    <name type="scientific">Hamiltosporidium magnivora</name>
    <dbReference type="NCBI Taxonomy" id="148818"/>
    <lineage>
        <taxon>Eukaryota</taxon>
        <taxon>Fungi</taxon>
        <taxon>Fungi incertae sedis</taxon>
        <taxon>Microsporidia</taxon>
        <taxon>Dubosqiidae</taxon>
        <taxon>Hamiltosporidium</taxon>
    </lineage>
</organism>
<dbReference type="AlphaFoldDB" id="A0A4Q9KS89"/>